<keyword evidence="5" id="KW-1185">Reference proteome</keyword>
<dbReference type="GeneID" id="94826255"/>
<dbReference type="InterPro" id="IPR009071">
    <property type="entry name" value="HMG_box_dom"/>
</dbReference>
<dbReference type="PROSITE" id="PS50118">
    <property type="entry name" value="HMG_BOX_2"/>
    <property type="match status" value="1"/>
</dbReference>
<dbReference type="InterPro" id="IPR036910">
    <property type="entry name" value="HMG_box_dom_sf"/>
</dbReference>
<dbReference type="OrthoDB" id="1919336at2759"/>
<dbReference type="Gene3D" id="1.10.30.10">
    <property type="entry name" value="High mobility group box domain"/>
    <property type="match status" value="1"/>
</dbReference>
<name>A0A1J4KKH8_9EUKA</name>
<organism evidence="4 5">
    <name type="scientific">Tritrichomonas foetus</name>
    <dbReference type="NCBI Taxonomy" id="1144522"/>
    <lineage>
        <taxon>Eukaryota</taxon>
        <taxon>Metamonada</taxon>
        <taxon>Parabasalia</taxon>
        <taxon>Tritrichomonadida</taxon>
        <taxon>Tritrichomonadidae</taxon>
        <taxon>Tritrichomonas</taxon>
    </lineage>
</organism>
<gene>
    <name evidence="4" type="ORF">TRFO_03844</name>
</gene>
<dbReference type="RefSeq" id="XP_068364778.1">
    <property type="nucleotide sequence ID" value="XM_068491551.1"/>
</dbReference>
<evidence type="ECO:0000256" key="2">
    <source>
        <dbReference type="PROSITE-ProRule" id="PRU00267"/>
    </source>
</evidence>
<dbReference type="GO" id="GO:0003677">
    <property type="term" value="F:DNA binding"/>
    <property type="evidence" value="ECO:0007669"/>
    <property type="project" value="UniProtKB-UniRule"/>
</dbReference>
<dbReference type="GO" id="GO:0005634">
    <property type="term" value="C:nucleus"/>
    <property type="evidence" value="ECO:0007669"/>
    <property type="project" value="UniProtKB-UniRule"/>
</dbReference>
<evidence type="ECO:0000256" key="1">
    <source>
        <dbReference type="ARBA" id="ARBA00023125"/>
    </source>
</evidence>
<reference evidence="4" key="1">
    <citation type="submission" date="2016-10" db="EMBL/GenBank/DDBJ databases">
        <authorList>
            <person name="Benchimol M."/>
            <person name="Almeida L.G."/>
            <person name="Vasconcelos A.T."/>
            <person name="Perreira-Neves A."/>
            <person name="Rosa I.A."/>
            <person name="Tasca T."/>
            <person name="Bogo M.R."/>
            <person name="de Souza W."/>
        </authorList>
    </citation>
    <scope>NUCLEOTIDE SEQUENCE [LARGE SCALE GENOMIC DNA]</scope>
    <source>
        <strain evidence="4">K</strain>
    </source>
</reference>
<evidence type="ECO:0000313" key="4">
    <source>
        <dbReference type="EMBL" id="OHT11642.1"/>
    </source>
</evidence>
<keyword evidence="1 2" id="KW-0238">DNA-binding</keyword>
<feature type="DNA-binding region" description="HMG box" evidence="2">
    <location>
        <begin position="55"/>
        <end position="123"/>
    </location>
</feature>
<dbReference type="Pfam" id="PF00505">
    <property type="entry name" value="HMG_box"/>
    <property type="match status" value="1"/>
</dbReference>
<dbReference type="SMART" id="SM00398">
    <property type="entry name" value="HMG"/>
    <property type="match status" value="1"/>
</dbReference>
<comment type="caution">
    <text evidence="4">The sequence shown here is derived from an EMBL/GenBank/DDBJ whole genome shotgun (WGS) entry which is preliminary data.</text>
</comment>
<proteinExistence type="predicted"/>
<dbReference type="PANTHER" id="PTHR48112:SF22">
    <property type="entry name" value="MITOCHONDRIAL TRANSCRIPTION FACTOR A, ISOFORM B"/>
    <property type="match status" value="1"/>
</dbReference>
<dbReference type="PANTHER" id="PTHR48112">
    <property type="entry name" value="HIGH MOBILITY GROUP PROTEIN DSP1"/>
    <property type="match status" value="1"/>
</dbReference>
<feature type="domain" description="HMG box" evidence="3">
    <location>
        <begin position="55"/>
        <end position="123"/>
    </location>
</feature>
<evidence type="ECO:0000313" key="5">
    <source>
        <dbReference type="Proteomes" id="UP000179807"/>
    </source>
</evidence>
<sequence length="179" mass="20859">METLRGLCERAELEEVPNTIPSITPIEETKNTRAKKTIPGKKAENNTIKTSKNKFKRPPNAYVMFCNENRSRVRDENPELSVIEISKILSKMWKESDASVIEGYKLKAKESLEEFKKQNPNSKYHKHNLKEKKFPKKSQFDTLQVFNHLFQTNPFLLQQILVEKDSKGRPDVSKMFCID</sequence>
<dbReference type="InterPro" id="IPR050342">
    <property type="entry name" value="HMGB"/>
</dbReference>
<accession>A0A1J4KKH8</accession>
<dbReference type="VEuPathDB" id="TrichDB:TRFO_03844"/>
<dbReference type="Proteomes" id="UP000179807">
    <property type="component" value="Unassembled WGS sequence"/>
</dbReference>
<dbReference type="SUPFAM" id="SSF47095">
    <property type="entry name" value="HMG-box"/>
    <property type="match status" value="1"/>
</dbReference>
<evidence type="ECO:0000259" key="3">
    <source>
        <dbReference type="PROSITE" id="PS50118"/>
    </source>
</evidence>
<keyword evidence="2" id="KW-0539">Nucleus</keyword>
<dbReference type="AlphaFoldDB" id="A0A1J4KKH8"/>
<dbReference type="EMBL" id="MLAK01000582">
    <property type="protein sequence ID" value="OHT11642.1"/>
    <property type="molecule type" value="Genomic_DNA"/>
</dbReference>
<dbReference type="CDD" id="cd00084">
    <property type="entry name" value="HMG-box_SF"/>
    <property type="match status" value="1"/>
</dbReference>
<protein>
    <recommendedName>
        <fullName evidence="3">HMG box domain-containing protein</fullName>
    </recommendedName>
</protein>